<dbReference type="AlphaFoldDB" id="W1YHQ1"/>
<sequence>FTQKIAPGTIGLDKKNPLFEMKLSDTTVLSNGGKTFISNWYNQNKAAIVEAYRAKAKDIATYSFGNNPYMMKFEDNAFDGLDKSIYKANVVDINDSG</sequence>
<dbReference type="EMBL" id="AZMM01004163">
    <property type="protein sequence ID" value="ETJ41886.1"/>
    <property type="molecule type" value="Genomic_DNA"/>
</dbReference>
<reference evidence="1" key="1">
    <citation type="submission" date="2013-12" db="EMBL/GenBank/DDBJ databases">
        <title>A Varibaculum cambriense genome reconstructed from a premature infant gut community with otherwise low bacterial novelty that shifts toward anaerobic metabolism during the third week of life.</title>
        <authorList>
            <person name="Brown C.T."/>
            <person name="Sharon I."/>
            <person name="Thomas B.C."/>
            <person name="Castelle C.J."/>
            <person name="Morowitz M.J."/>
            <person name="Banfield J.F."/>
        </authorList>
    </citation>
    <scope>NUCLEOTIDE SEQUENCE</scope>
</reference>
<organism evidence="1">
    <name type="scientific">human gut metagenome</name>
    <dbReference type="NCBI Taxonomy" id="408170"/>
    <lineage>
        <taxon>unclassified sequences</taxon>
        <taxon>metagenomes</taxon>
        <taxon>organismal metagenomes</taxon>
    </lineage>
</organism>
<feature type="non-terminal residue" evidence="1">
    <location>
        <position position="97"/>
    </location>
</feature>
<accession>W1YHQ1</accession>
<comment type="caution">
    <text evidence="1">The sequence shown here is derived from an EMBL/GenBank/DDBJ whole genome shotgun (WGS) entry which is preliminary data.</text>
</comment>
<keyword evidence="1" id="KW-0675">Receptor</keyword>
<proteinExistence type="predicted"/>
<evidence type="ECO:0000313" key="1">
    <source>
        <dbReference type="EMBL" id="ETJ41886.1"/>
    </source>
</evidence>
<gene>
    <name evidence="1" type="ORF">Q604_UNBC04163G0001</name>
</gene>
<feature type="non-terminal residue" evidence="1">
    <location>
        <position position="1"/>
    </location>
</feature>
<name>W1YHQ1_9ZZZZ</name>
<protein>
    <submittedName>
        <fullName evidence="1">TonB-dependent receptor plug</fullName>
    </submittedName>
</protein>